<dbReference type="AlphaFoldDB" id="A0A2R6RVV4"/>
<organism evidence="1 2">
    <name type="scientific">Hermanssonia centrifuga</name>
    <dbReference type="NCBI Taxonomy" id="98765"/>
    <lineage>
        <taxon>Eukaryota</taxon>
        <taxon>Fungi</taxon>
        <taxon>Dikarya</taxon>
        <taxon>Basidiomycota</taxon>
        <taxon>Agaricomycotina</taxon>
        <taxon>Agaricomycetes</taxon>
        <taxon>Polyporales</taxon>
        <taxon>Meruliaceae</taxon>
        <taxon>Hermanssonia</taxon>
    </lineage>
</organism>
<evidence type="ECO:0000313" key="2">
    <source>
        <dbReference type="Proteomes" id="UP000186601"/>
    </source>
</evidence>
<comment type="caution">
    <text evidence="1">The sequence shown here is derived from an EMBL/GenBank/DDBJ whole genome shotgun (WGS) entry which is preliminary data.</text>
</comment>
<gene>
    <name evidence="1" type="ORF">PHLCEN_2v1801</name>
</gene>
<sequence length="89" mass="9976">MEARLLTLRTLLADHVGVKLSEEEEPRALASELGPSIAAFLSQHCYKVSNLNTSKSCRITLCLSMRPQFCLFWNHWAGPGSMIVLFKNP</sequence>
<dbReference type="EMBL" id="MLYV02000147">
    <property type="protein sequence ID" value="PSS34154.1"/>
    <property type="molecule type" value="Genomic_DNA"/>
</dbReference>
<dbReference type="Proteomes" id="UP000186601">
    <property type="component" value="Unassembled WGS sequence"/>
</dbReference>
<keyword evidence="2" id="KW-1185">Reference proteome</keyword>
<evidence type="ECO:0000313" key="1">
    <source>
        <dbReference type="EMBL" id="PSS34154.1"/>
    </source>
</evidence>
<proteinExistence type="predicted"/>
<name>A0A2R6RVV4_9APHY</name>
<accession>A0A2R6RVV4</accession>
<reference evidence="1 2" key="1">
    <citation type="submission" date="2018-02" db="EMBL/GenBank/DDBJ databases">
        <title>Genome sequence of the basidiomycete white-rot fungus Phlebia centrifuga.</title>
        <authorList>
            <person name="Granchi Z."/>
            <person name="Peng M."/>
            <person name="de Vries R.P."/>
            <person name="Hilden K."/>
            <person name="Makela M.R."/>
            <person name="Grigoriev I."/>
            <person name="Riley R."/>
        </authorList>
    </citation>
    <scope>NUCLEOTIDE SEQUENCE [LARGE SCALE GENOMIC DNA]</scope>
    <source>
        <strain evidence="1 2">FBCC195</strain>
    </source>
</reference>
<protein>
    <submittedName>
        <fullName evidence="1">Uncharacterized protein</fullName>
    </submittedName>
</protein>